<dbReference type="EMBL" id="JAKJXP020000005">
    <property type="protein sequence ID" value="KAK7756776.1"/>
    <property type="molecule type" value="Genomic_DNA"/>
</dbReference>
<keyword evidence="7 9" id="KW-0503">Monooxygenase</keyword>
<evidence type="ECO:0000256" key="5">
    <source>
        <dbReference type="ARBA" id="ARBA00023002"/>
    </source>
</evidence>
<dbReference type="PROSITE" id="PS00086">
    <property type="entry name" value="CYTOCHROME_P450"/>
    <property type="match status" value="1"/>
</dbReference>
<evidence type="ECO:0000256" key="1">
    <source>
        <dbReference type="ARBA" id="ARBA00001971"/>
    </source>
</evidence>
<accession>A0AAN9UZI3</accession>
<keyword evidence="10" id="KW-1133">Transmembrane helix</keyword>
<dbReference type="GO" id="GO:0016705">
    <property type="term" value="F:oxidoreductase activity, acting on paired donors, with incorporation or reduction of molecular oxygen"/>
    <property type="evidence" value="ECO:0007669"/>
    <property type="project" value="InterPro"/>
</dbReference>
<dbReference type="PRINTS" id="PR00463">
    <property type="entry name" value="EP450I"/>
</dbReference>
<keyword evidence="10" id="KW-0812">Transmembrane</keyword>
<dbReference type="InterPro" id="IPR017972">
    <property type="entry name" value="Cyt_P450_CS"/>
</dbReference>
<dbReference type="GO" id="GO:0020037">
    <property type="term" value="F:heme binding"/>
    <property type="evidence" value="ECO:0007669"/>
    <property type="project" value="InterPro"/>
</dbReference>
<evidence type="ECO:0000256" key="6">
    <source>
        <dbReference type="ARBA" id="ARBA00023004"/>
    </source>
</evidence>
<dbReference type="InterPro" id="IPR036396">
    <property type="entry name" value="Cyt_P450_sf"/>
</dbReference>
<dbReference type="InterPro" id="IPR001128">
    <property type="entry name" value="Cyt_P450"/>
</dbReference>
<evidence type="ECO:0008006" key="13">
    <source>
        <dbReference type="Google" id="ProtNLM"/>
    </source>
</evidence>
<feature type="transmembrane region" description="Helical" evidence="10">
    <location>
        <begin position="6"/>
        <end position="26"/>
    </location>
</feature>
<dbReference type="PANTHER" id="PTHR46300:SF7">
    <property type="entry name" value="P450, PUTATIVE (EUROFUNG)-RELATED"/>
    <property type="match status" value="1"/>
</dbReference>
<dbReference type="PANTHER" id="PTHR46300">
    <property type="entry name" value="P450, PUTATIVE (EUROFUNG)-RELATED-RELATED"/>
    <property type="match status" value="1"/>
</dbReference>
<evidence type="ECO:0000256" key="3">
    <source>
        <dbReference type="ARBA" id="ARBA00022617"/>
    </source>
</evidence>
<evidence type="ECO:0000256" key="10">
    <source>
        <dbReference type="SAM" id="Phobius"/>
    </source>
</evidence>
<dbReference type="Gene3D" id="1.10.630.10">
    <property type="entry name" value="Cytochrome P450"/>
    <property type="match status" value="1"/>
</dbReference>
<keyword evidence="4 8" id="KW-0479">Metal-binding</keyword>
<organism evidence="11 12">
    <name type="scientific">Diatrype stigma</name>
    <dbReference type="NCBI Taxonomy" id="117547"/>
    <lineage>
        <taxon>Eukaryota</taxon>
        <taxon>Fungi</taxon>
        <taxon>Dikarya</taxon>
        <taxon>Ascomycota</taxon>
        <taxon>Pezizomycotina</taxon>
        <taxon>Sordariomycetes</taxon>
        <taxon>Xylariomycetidae</taxon>
        <taxon>Xylariales</taxon>
        <taxon>Diatrypaceae</taxon>
        <taxon>Diatrype</taxon>
    </lineage>
</organism>
<reference evidence="11 12" key="1">
    <citation type="submission" date="2024-02" db="EMBL/GenBank/DDBJ databases">
        <title>De novo assembly and annotation of 12 fungi associated with fruit tree decline syndrome in Ontario, Canada.</title>
        <authorList>
            <person name="Sulman M."/>
            <person name="Ellouze W."/>
            <person name="Ilyukhin E."/>
        </authorList>
    </citation>
    <scope>NUCLEOTIDE SEQUENCE [LARGE SCALE GENOMIC DNA]</scope>
    <source>
        <strain evidence="11 12">M11/M66-122</strain>
    </source>
</reference>
<keyword evidence="3 8" id="KW-0349">Heme</keyword>
<name>A0AAN9UZI3_9PEZI</name>
<sequence>MTTTLTALAQLAAIILVVYYGVTLLLKTRGGNGGKVRAALPPGPKGLPLVGNIRDLPPPGTREWEHWAKHRSLYGPISSVTVFGTTIIVLNDARAAFELLEKRGSVHSSRPRMVFLMDLCGWRDAAASLPYGARLRAYRQRFHRFVGTRAAFLGSGGGRYASLLEVEARRFLLRALEQPDALLQHARTEAGAIILQMAYGYTVDPRGGGARDPLVAGADRALAQFSVAAVPGAWLVDMLPVLRHMPSWVPGAGFQRTARFFRDTIMETAQKPMEFVEHQMAAGMYQPSYVSEEIERAGGLDKITEDDRHVTKWSAASLYTGGADTSVSTMQTFFLAMLVYPEVQRKAQEEIDRVVGIQRLPTLEDRSKLPYVDAVVSESLRWHPVAPMGLPHVPIQDDIYEGYLIPKDAIIMPNIWFFTHDPEVYTDPLVFDPERYLVDSPPPDPRDYVFGFGRRICPGRLLADSSVWLTIAKSLSALEFRKPVVNGKELEPSVLFEPGGISHPYPFEASIKPRSPGHEQLIRAIENEHPWGKGSAESAQGIWT</sequence>
<dbReference type="AlphaFoldDB" id="A0AAN9UZI3"/>
<gene>
    <name evidence="11" type="ORF">SLS62_001219</name>
</gene>
<keyword evidence="6 8" id="KW-0408">Iron</keyword>
<evidence type="ECO:0000313" key="11">
    <source>
        <dbReference type="EMBL" id="KAK7756776.1"/>
    </source>
</evidence>
<evidence type="ECO:0000256" key="7">
    <source>
        <dbReference type="ARBA" id="ARBA00023033"/>
    </source>
</evidence>
<dbReference type="CDD" id="cd11065">
    <property type="entry name" value="CYP64-like"/>
    <property type="match status" value="1"/>
</dbReference>
<evidence type="ECO:0000313" key="12">
    <source>
        <dbReference type="Proteomes" id="UP001320420"/>
    </source>
</evidence>
<dbReference type="GO" id="GO:0004497">
    <property type="term" value="F:monooxygenase activity"/>
    <property type="evidence" value="ECO:0007669"/>
    <property type="project" value="UniProtKB-KW"/>
</dbReference>
<keyword evidence="10" id="KW-0472">Membrane</keyword>
<protein>
    <recommendedName>
        <fullName evidence="13">Cytochrome P450</fullName>
    </recommendedName>
</protein>
<dbReference type="GO" id="GO:0005506">
    <property type="term" value="F:iron ion binding"/>
    <property type="evidence" value="ECO:0007669"/>
    <property type="project" value="InterPro"/>
</dbReference>
<comment type="caution">
    <text evidence="11">The sequence shown here is derived from an EMBL/GenBank/DDBJ whole genome shotgun (WGS) entry which is preliminary data.</text>
</comment>
<dbReference type="InterPro" id="IPR050364">
    <property type="entry name" value="Cytochrome_P450_fung"/>
</dbReference>
<keyword evidence="5 9" id="KW-0560">Oxidoreductase</keyword>
<feature type="binding site" description="axial binding residue" evidence="8">
    <location>
        <position position="457"/>
    </location>
    <ligand>
        <name>heme</name>
        <dbReference type="ChEBI" id="CHEBI:30413"/>
    </ligand>
    <ligandPart>
        <name>Fe</name>
        <dbReference type="ChEBI" id="CHEBI:18248"/>
    </ligandPart>
</feature>
<dbReference type="PRINTS" id="PR00385">
    <property type="entry name" value="P450"/>
</dbReference>
<evidence type="ECO:0000256" key="4">
    <source>
        <dbReference type="ARBA" id="ARBA00022723"/>
    </source>
</evidence>
<dbReference type="Pfam" id="PF00067">
    <property type="entry name" value="p450"/>
    <property type="match status" value="1"/>
</dbReference>
<dbReference type="InterPro" id="IPR002401">
    <property type="entry name" value="Cyt_P450_E_grp-I"/>
</dbReference>
<evidence type="ECO:0000256" key="9">
    <source>
        <dbReference type="RuleBase" id="RU000461"/>
    </source>
</evidence>
<evidence type="ECO:0000256" key="8">
    <source>
        <dbReference type="PIRSR" id="PIRSR602401-1"/>
    </source>
</evidence>
<proteinExistence type="inferred from homology"/>
<comment type="similarity">
    <text evidence="2 9">Belongs to the cytochrome P450 family.</text>
</comment>
<keyword evidence="12" id="KW-1185">Reference proteome</keyword>
<dbReference type="SUPFAM" id="SSF48264">
    <property type="entry name" value="Cytochrome P450"/>
    <property type="match status" value="1"/>
</dbReference>
<dbReference type="Proteomes" id="UP001320420">
    <property type="component" value="Unassembled WGS sequence"/>
</dbReference>
<comment type="cofactor">
    <cofactor evidence="1 8">
        <name>heme</name>
        <dbReference type="ChEBI" id="CHEBI:30413"/>
    </cofactor>
</comment>
<evidence type="ECO:0000256" key="2">
    <source>
        <dbReference type="ARBA" id="ARBA00010617"/>
    </source>
</evidence>